<dbReference type="Proteomes" id="UP000008021">
    <property type="component" value="Chromosome 1"/>
</dbReference>
<accession>A0A0E0BZU3</accession>
<keyword evidence="3" id="KW-1185">Reference proteome</keyword>
<dbReference type="Gramene" id="OMERI01G09020.1">
    <property type="protein sequence ID" value="OMERI01G09020.1"/>
    <property type="gene ID" value="OMERI01G09020"/>
</dbReference>
<proteinExistence type="predicted"/>
<dbReference type="HOGENOM" id="CLU_1498589_0_0_1"/>
<feature type="region of interest" description="Disordered" evidence="1">
    <location>
        <begin position="39"/>
        <end position="68"/>
    </location>
</feature>
<reference evidence="2" key="1">
    <citation type="submission" date="2015-04" db="UniProtKB">
        <authorList>
            <consortium name="EnsemblPlants"/>
        </authorList>
    </citation>
    <scope>IDENTIFICATION</scope>
</reference>
<evidence type="ECO:0000313" key="3">
    <source>
        <dbReference type="Proteomes" id="UP000008021"/>
    </source>
</evidence>
<protein>
    <submittedName>
        <fullName evidence="2">Uncharacterized protein</fullName>
    </submittedName>
</protein>
<organism evidence="2">
    <name type="scientific">Oryza meridionalis</name>
    <dbReference type="NCBI Taxonomy" id="40149"/>
    <lineage>
        <taxon>Eukaryota</taxon>
        <taxon>Viridiplantae</taxon>
        <taxon>Streptophyta</taxon>
        <taxon>Embryophyta</taxon>
        <taxon>Tracheophyta</taxon>
        <taxon>Spermatophyta</taxon>
        <taxon>Magnoliopsida</taxon>
        <taxon>Liliopsida</taxon>
        <taxon>Poales</taxon>
        <taxon>Poaceae</taxon>
        <taxon>BOP clade</taxon>
        <taxon>Oryzoideae</taxon>
        <taxon>Oryzeae</taxon>
        <taxon>Oryzinae</taxon>
        <taxon>Oryza</taxon>
    </lineage>
</organism>
<reference evidence="2" key="2">
    <citation type="submission" date="2018-05" db="EMBL/GenBank/DDBJ databases">
        <title>OmerRS3 (Oryza meridionalis Reference Sequence Version 3).</title>
        <authorList>
            <person name="Zhang J."/>
            <person name="Kudrna D."/>
            <person name="Lee S."/>
            <person name="Talag J."/>
            <person name="Welchert J."/>
            <person name="Wing R.A."/>
        </authorList>
    </citation>
    <scope>NUCLEOTIDE SEQUENCE [LARGE SCALE GENOMIC DNA]</scope>
    <source>
        <strain evidence="2">cv. OR44</strain>
    </source>
</reference>
<dbReference type="AlphaFoldDB" id="A0A0E0BZU3"/>
<name>A0A0E0BZU3_9ORYZ</name>
<evidence type="ECO:0000256" key="1">
    <source>
        <dbReference type="SAM" id="MobiDB-lite"/>
    </source>
</evidence>
<sequence length="180" mass="20035">MPGSTRGLLDGEVLKWLIFQHLTHPCLASDMLMQRPAKPITRRQREARRSSRAQGCPRIKHPDRRAAGTGVQLGLEEIEKGGWLKNIKSVTIVFIQDKDSSSNSKSTHLGVVVGAAQDSPIRQVMQGAHRAVHVPGDHGWPVPARTTWCASSKWRRRAPWHACRTTATRAPSRRIPPAPR</sequence>
<dbReference type="EnsemblPlants" id="OMERI01G09020.1">
    <property type="protein sequence ID" value="OMERI01G09020.1"/>
    <property type="gene ID" value="OMERI01G09020"/>
</dbReference>
<evidence type="ECO:0000313" key="2">
    <source>
        <dbReference type="EnsemblPlants" id="OMERI01G09020.1"/>
    </source>
</evidence>